<evidence type="ECO:0000259" key="5">
    <source>
        <dbReference type="PROSITE" id="PS50089"/>
    </source>
</evidence>
<keyword evidence="7" id="KW-1185">Reference proteome</keyword>
<dbReference type="Gene3D" id="3.30.40.10">
    <property type="entry name" value="Zinc/RING finger domain, C3HC4 (zinc finger)"/>
    <property type="match status" value="1"/>
</dbReference>
<sequence length="190" mass="22570">MEIMEESQQQCEQIVQHRDQQLHQQEQQFHQQRLNTRQQFSDELEDNDSPIDQQYGQLVDLNLGLQTVVSRHEEREVTPVQETSQYQQEFERCKTEIEWQKQKIEAEIQNYEKEISVLCKEYTRLKQQGGGEKPRDSNRICLFCVDEDRSVLFEPCRHVCCCASCVSNFKNKPCPVCRVPVQSWQVVFLN</sequence>
<evidence type="ECO:0000256" key="4">
    <source>
        <dbReference type="SAM" id="Coils"/>
    </source>
</evidence>
<dbReference type="Pfam" id="PF13920">
    <property type="entry name" value="zf-C3HC4_3"/>
    <property type="match status" value="1"/>
</dbReference>
<proteinExistence type="predicted"/>
<protein>
    <recommendedName>
        <fullName evidence="5">RING-type domain-containing protein</fullName>
    </recommendedName>
</protein>
<evidence type="ECO:0000256" key="3">
    <source>
        <dbReference type="PROSITE-ProRule" id="PRU00175"/>
    </source>
</evidence>
<reference evidence="6 7" key="1">
    <citation type="journal article" date="2013" name="Nature">
        <title>Insights into bilaterian evolution from three spiralian genomes.</title>
        <authorList>
            <person name="Simakov O."/>
            <person name="Marletaz F."/>
            <person name="Cho S.J."/>
            <person name="Edsinger-Gonzales E."/>
            <person name="Havlak P."/>
            <person name="Hellsten U."/>
            <person name="Kuo D.H."/>
            <person name="Larsson T."/>
            <person name="Lv J."/>
            <person name="Arendt D."/>
            <person name="Savage R."/>
            <person name="Osoegawa K."/>
            <person name="de Jong P."/>
            <person name="Grimwood J."/>
            <person name="Chapman J.A."/>
            <person name="Shapiro H."/>
            <person name="Aerts A."/>
            <person name="Otillar R.P."/>
            <person name="Terry A.Y."/>
            <person name="Boore J.L."/>
            <person name="Grigoriev I.V."/>
            <person name="Lindberg D.R."/>
            <person name="Seaver E.C."/>
            <person name="Weisblat D.A."/>
            <person name="Putnam N.H."/>
            <person name="Rokhsar D.S."/>
        </authorList>
    </citation>
    <scope>NUCLEOTIDE SEQUENCE [LARGE SCALE GENOMIC DNA]</scope>
</reference>
<dbReference type="PROSITE" id="PS50089">
    <property type="entry name" value="ZF_RING_2"/>
    <property type="match status" value="1"/>
</dbReference>
<keyword evidence="1 3" id="KW-0479">Metal-binding</keyword>
<dbReference type="EMBL" id="KB201262">
    <property type="protein sequence ID" value="ESO98446.1"/>
    <property type="molecule type" value="Genomic_DNA"/>
</dbReference>
<dbReference type="RefSeq" id="XP_009051129.1">
    <property type="nucleotide sequence ID" value="XM_009052881.1"/>
</dbReference>
<dbReference type="CDD" id="cd16649">
    <property type="entry name" value="mRING-HC-C3HC5_CGRF1-like"/>
    <property type="match status" value="1"/>
</dbReference>
<gene>
    <name evidence="6" type="ORF">LOTGIDRAFT_231463</name>
</gene>
<dbReference type="GeneID" id="20248598"/>
<dbReference type="KEGG" id="lgi:LOTGIDRAFT_231463"/>
<feature type="coiled-coil region" evidence="4">
    <location>
        <begin position="94"/>
        <end position="128"/>
    </location>
</feature>
<dbReference type="InterPro" id="IPR013083">
    <property type="entry name" value="Znf_RING/FYVE/PHD"/>
</dbReference>
<dbReference type="CTD" id="20248598"/>
<dbReference type="InterPro" id="IPR001841">
    <property type="entry name" value="Znf_RING"/>
</dbReference>
<dbReference type="Proteomes" id="UP000030746">
    <property type="component" value="Unassembled WGS sequence"/>
</dbReference>
<organism evidence="6 7">
    <name type="scientific">Lottia gigantea</name>
    <name type="common">Giant owl limpet</name>
    <dbReference type="NCBI Taxonomy" id="225164"/>
    <lineage>
        <taxon>Eukaryota</taxon>
        <taxon>Metazoa</taxon>
        <taxon>Spiralia</taxon>
        <taxon>Lophotrochozoa</taxon>
        <taxon>Mollusca</taxon>
        <taxon>Gastropoda</taxon>
        <taxon>Patellogastropoda</taxon>
        <taxon>Lottioidea</taxon>
        <taxon>Lottiidae</taxon>
        <taxon>Lottia</taxon>
    </lineage>
</organism>
<evidence type="ECO:0000313" key="6">
    <source>
        <dbReference type="EMBL" id="ESO98446.1"/>
    </source>
</evidence>
<evidence type="ECO:0000256" key="1">
    <source>
        <dbReference type="ARBA" id="ARBA00022771"/>
    </source>
</evidence>
<dbReference type="HOGENOM" id="CLU_1429521_0_0_1"/>
<dbReference type="OrthoDB" id="1711136at2759"/>
<accession>V4AXW2</accession>
<evidence type="ECO:0000256" key="2">
    <source>
        <dbReference type="ARBA" id="ARBA00022833"/>
    </source>
</evidence>
<name>V4AXW2_LOTGI</name>
<evidence type="ECO:0000313" key="7">
    <source>
        <dbReference type="Proteomes" id="UP000030746"/>
    </source>
</evidence>
<keyword evidence="1 3" id="KW-0863">Zinc-finger</keyword>
<keyword evidence="2" id="KW-0862">Zinc</keyword>
<keyword evidence="4" id="KW-0175">Coiled coil</keyword>
<dbReference type="AlphaFoldDB" id="V4AXW2"/>
<dbReference type="STRING" id="225164.V4AXW2"/>
<feature type="domain" description="RING-type" evidence="5">
    <location>
        <begin position="141"/>
        <end position="178"/>
    </location>
</feature>
<dbReference type="GO" id="GO:0008270">
    <property type="term" value="F:zinc ion binding"/>
    <property type="evidence" value="ECO:0007669"/>
    <property type="project" value="UniProtKB-KW"/>
</dbReference>
<dbReference type="SUPFAM" id="SSF57850">
    <property type="entry name" value="RING/U-box"/>
    <property type="match status" value="1"/>
</dbReference>